<evidence type="ECO:0000313" key="3">
    <source>
        <dbReference type="Proteomes" id="UP001150569"/>
    </source>
</evidence>
<feature type="signal peptide" evidence="1">
    <location>
        <begin position="1"/>
        <end position="19"/>
    </location>
</feature>
<comment type="caution">
    <text evidence="2">The sequence shown here is derived from an EMBL/GenBank/DDBJ whole genome shotgun (WGS) entry which is preliminary data.</text>
</comment>
<dbReference type="Proteomes" id="UP001150569">
    <property type="component" value="Unassembled WGS sequence"/>
</dbReference>
<keyword evidence="3" id="KW-1185">Reference proteome</keyword>
<evidence type="ECO:0000313" key="2">
    <source>
        <dbReference type="EMBL" id="KAJ1911588.1"/>
    </source>
</evidence>
<dbReference type="AlphaFoldDB" id="A0A9W8DP48"/>
<feature type="chain" id="PRO_5040745006" evidence="1">
    <location>
        <begin position="20"/>
        <end position="159"/>
    </location>
</feature>
<reference evidence="2" key="1">
    <citation type="submission" date="2022-07" db="EMBL/GenBank/DDBJ databases">
        <title>Phylogenomic reconstructions and comparative analyses of Kickxellomycotina fungi.</title>
        <authorList>
            <person name="Reynolds N.K."/>
            <person name="Stajich J.E."/>
            <person name="Barry K."/>
            <person name="Grigoriev I.V."/>
            <person name="Crous P."/>
            <person name="Smith M.E."/>
        </authorList>
    </citation>
    <scope>NUCLEOTIDE SEQUENCE</scope>
    <source>
        <strain evidence="2">RSA 861</strain>
    </source>
</reference>
<keyword evidence="1" id="KW-0732">Signal</keyword>
<sequence>MKFTYPIVVALLALGYVSAQSGLSSDGAPGSVANAPQKACISHQELINEADTLIEEYALLSDDEKTEAMQKLGGTCPPTGSGSTGVSIPERRAPNGCSVGTVVAATVLTGLQCAVLYWLLSFPVANTCVREPTSVACKIQETYYPWVADLVKEYYARNH</sequence>
<gene>
    <name evidence="2" type="ORF">IWQ60_010067</name>
</gene>
<evidence type="ECO:0000256" key="1">
    <source>
        <dbReference type="SAM" id="SignalP"/>
    </source>
</evidence>
<proteinExistence type="predicted"/>
<name>A0A9W8DP48_9FUNG</name>
<protein>
    <submittedName>
        <fullName evidence="2">Uncharacterized protein</fullName>
    </submittedName>
</protein>
<organism evidence="2 3">
    <name type="scientific">Tieghemiomyces parasiticus</name>
    <dbReference type="NCBI Taxonomy" id="78921"/>
    <lineage>
        <taxon>Eukaryota</taxon>
        <taxon>Fungi</taxon>
        <taxon>Fungi incertae sedis</taxon>
        <taxon>Zoopagomycota</taxon>
        <taxon>Kickxellomycotina</taxon>
        <taxon>Dimargaritomycetes</taxon>
        <taxon>Dimargaritales</taxon>
        <taxon>Dimargaritaceae</taxon>
        <taxon>Tieghemiomyces</taxon>
    </lineage>
</organism>
<accession>A0A9W8DP48</accession>
<dbReference type="EMBL" id="JANBPT010000915">
    <property type="protein sequence ID" value="KAJ1911588.1"/>
    <property type="molecule type" value="Genomic_DNA"/>
</dbReference>